<proteinExistence type="predicted"/>
<dbReference type="EMBL" id="JAGFBS010000008">
    <property type="protein sequence ID" value="KAG6377867.1"/>
    <property type="molecule type" value="Genomic_DNA"/>
</dbReference>
<keyword evidence="3" id="KW-1185">Reference proteome</keyword>
<feature type="region of interest" description="Disordered" evidence="1">
    <location>
        <begin position="1"/>
        <end position="55"/>
    </location>
</feature>
<evidence type="ECO:0000256" key="1">
    <source>
        <dbReference type="SAM" id="MobiDB-lite"/>
    </source>
</evidence>
<evidence type="ECO:0000313" key="2">
    <source>
        <dbReference type="EMBL" id="KAG6377867.1"/>
    </source>
</evidence>
<accession>A0A8I2YUZ2</accession>
<reference evidence="2" key="1">
    <citation type="submission" date="2021-03" db="EMBL/GenBank/DDBJ databases">
        <title>Evolutionary innovations through gain and loss of genes in the ectomycorrhizal Boletales.</title>
        <authorList>
            <person name="Wu G."/>
            <person name="Miyauchi S."/>
            <person name="Morin E."/>
            <person name="Yang Z.-L."/>
            <person name="Xu J."/>
            <person name="Martin F.M."/>
        </authorList>
    </citation>
    <scope>NUCLEOTIDE SEQUENCE</scope>
    <source>
        <strain evidence="2">BR01</strain>
    </source>
</reference>
<name>A0A8I2YUZ2_9AGAM</name>
<dbReference type="Proteomes" id="UP000683000">
    <property type="component" value="Unassembled WGS sequence"/>
</dbReference>
<evidence type="ECO:0000313" key="3">
    <source>
        <dbReference type="Proteomes" id="UP000683000"/>
    </source>
</evidence>
<dbReference type="OrthoDB" id="2692742at2759"/>
<sequence length="143" mass="16073">MLLYGVPLNPSNNRPSPKTPKQEVMEPSLEDGLYQAPIAHPPPAPSPTISTPHSPSKAKLLIANARIDHHIRVIQKNLADHLVQRDLLRLNYNRLQVEQARQSVVEAEFYVGHVQLAIRKSRHYASLACLDSLLSDVHEFSHL</sequence>
<comment type="caution">
    <text evidence="2">The sequence shown here is derived from an EMBL/GenBank/DDBJ whole genome shotgun (WGS) entry which is preliminary data.</text>
</comment>
<organism evidence="2 3">
    <name type="scientific">Boletus reticuloceps</name>
    <dbReference type="NCBI Taxonomy" id="495285"/>
    <lineage>
        <taxon>Eukaryota</taxon>
        <taxon>Fungi</taxon>
        <taxon>Dikarya</taxon>
        <taxon>Basidiomycota</taxon>
        <taxon>Agaricomycotina</taxon>
        <taxon>Agaricomycetes</taxon>
        <taxon>Agaricomycetidae</taxon>
        <taxon>Boletales</taxon>
        <taxon>Boletineae</taxon>
        <taxon>Boletaceae</taxon>
        <taxon>Boletoideae</taxon>
        <taxon>Boletus</taxon>
    </lineage>
</organism>
<dbReference type="AlphaFoldDB" id="A0A8I2YUZ2"/>
<protein>
    <submittedName>
        <fullName evidence="2">Uncharacterized protein</fullName>
    </submittedName>
</protein>
<gene>
    <name evidence="2" type="ORF">JVT61DRAFT_14649</name>
</gene>